<sequence>IQLMLGSQSSVAVGWQKKDEKRTATGEVKVLLRQQFSILIAFLLNLMAALEEELGGMQNLIS</sequence>
<dbReference type="EMBL" id="LXQA010036775">
    <property type="protein sequence ID" value="MCH98122.1"/>
    <property type="molecule type" value="Genomic_DNA"/>
</dbReference>
<proteinExistence type="predicted"/>
<feature type="non-terminal residue" evidence="1">
    <location>
        <position position="1"/>
    </location>
</feature>
<evidence type="ECO:0000313" key="1">
    <source>
        <dbReference type="EMBL" id="MCH98122.1"/>
    </source>
</evidence>
<keyword evidence="2" id="KW-1185">Reference proteome</keyword>
<dbReference type="AlphaFoldDB" id="A0A392NEH3"/>
<protein>
    <submittedName>
        <fullName evidence="1">Chaperone protein dnaJ 13-like</fullName>
    </submittedName>
</protein>
<dbReference type="Proteomes" id="UP000265520">
    <property type="component" value="Unassembled WGS sequence"/>
</dbReference>
<gene>
    <name evidence="1" type="ORF">A2U01_0019121</name>
</gene>
<evidence type="ECO:0000313" key="2">
    <source>
        <dbReference type="Proteomes" id="UP000265520"/>
    </source>
</evidence>
<reference evidence="1 2" key="1">
    <citation type="journal article" date="2018" name="Front. Plant Sci.">
        <title>Red Clover (Trifolium pratense) and Zigzag Clover (T. medium) - A Picture of Genomic Similarities and Differences.</title>
        <authorList>
            <person name="Dluhosova J."/>
            <person name="Istvanek J."/>
            <person name="Nedelnik J."/>
            <person name="Repkova J."/>
        </authorList>
    </citation>
    <scope>NUCLEOTIDE SEQUENCE [LARGE SCALE GENOMIC DNA]</scope>
    <source>
        <strain evidence="2">cv. 10/8</strain>
        <tissue evidence="1">Leaf</tissue>
    </source>
</reference>
<accession>A0A392NEH3</accession>
<comment type="caution">
    <text evidence="1">The sequence shown here is derived from an EMBL/GenBank/DDBJ whole genome shotgun (WGS) entry which is preliminary data.</text>
</comment>
<name>A0A392NEH3_9FABA</name>
<organism evidence="1 2">
    <name type="scientific">Trifolium medium</name>
    <dbReference type="NCBI Taxonomy" id="97028"/>
    <lineage>
        <taxon>Eukaryota</taxon>
        <taxon>Viridiplantae</taxon>
        <taxon>Streptophyta</taxon>
        <taxon>Embryophyta</taxon>
        <taxon>Tracheophyta</taxon>
        <taxon>Spermatophyta</taxon>
        <taxon>Magnoliopsida</taxon>
        <taxon>eudicotyledons</taxon>
        <taxon>Gunneridae</taxon>
        <taxon>Pentapetalae</taxon>
        <taxon>rosids</taxon>
        <taxon>fabids</taxon>
        <taxon>Fabales</taxon>
        <taxon>Fabaceae</taxon>
        <taxon>Papilionoideae</taxon>
        <taxon>50 kb inversion clade</taxon>
        <taxon>NPAAA clade</taxon>
        <taxon>Hologalegina</taxon>
        <taxon>IRL clade</taxon>
        <taxon>Trifolieae</taxon>
        <taxon>Trifolium</taxon>
    </lineage>
</organism>